<accession>A0A1U7LPG4</accession>
<dbReference type="InterPro" id="IPR002885">
    <property type="entry name" value="PPR_rpt"/>
</dbReference>
<dbReference type="InterPro" id="IPR011990">
    <property type="entry name" value="TPR-like_helical_dom_sf"/>
</dbReference>
<evidence type="ECO:0000256" key="3">
    <source>
        <dbReference type="ARBA" id="ARBA00044493"/>
    </source>
</evidence>
<dbReference type="Pfam" id="PF01535">
    <property type="entry name" value="PPR"/>
    <property type="match status" value="1"/>
</dbReference>
<dbReference type="PANTHER" id="PTHR47936">
    <property type="entry name" value="PPR_LONG DOMAIN-CONTAINING PROTEIN"/>
    <property type="match status" value="1"/>
</dbReference>
<dbReference type="GO" id="GO:0005739">
    <property type="term" value="C:mitochondrion"/>
    <property type="evidence" value="ECO:0007669"/>
    <property type="project" value="UniProtKB-ARBA"/>
</dbReference>
<comment type="caution">
    <text evidence="5">The sequence shown here is derived from an EMBL/GenBank/DDBJ whole genome shotgun (WGS) entry which is preliminary data.</text>
</comment>
<comment type="similarity">
    <text evidence="1">Belongs to the CCM1 family.</text>
</comment>
<organism evidence="5 6">
    <name type="scientific">Neolecta irregularis (strain DAH-3)</name>
    <dbReference type="NCBI Taxonomy" id="1198029"/>
    <lineage>
        <taxon>Eukaryota</taxon>
        <taxon>Fungi</taxon>
        <taxon>Dikarya</taxon>
        <taxon>Ascomycota</taxon>
        <taxon>Taphrinomycotina</taxon>
        <taxon>Neolectales</taxon>
        <taxon>Neolectaceae</taxon>
        <taxon>Neolecta</taxon>
    </lineage>
</organism>
<reference evidence="5 6" key="1">
    <citation type="submission" date="2016-04" db="EMBL/GenBank/DDBJ databases">
        <title>Evolutionary innovation and constraint leading to complex multicellularity in the Ascomycota.</title>
        <authorList>
            <person name="Cisse O."/>
            <person name="Nguyen A."/>
            <person name="Hewitt D.A."/>
            <person name="Jedd G."/>
            <person name="Stajich J.E."/>
        </authorList>
    </citation>
    <scope>NUCLEOTIDE SEQUENCE [LARGE SCALE GENOMIC DNA]</scope>
    <source>
        <strain evidence="5 6">DAH-3</strain>
    </source>
</reference>
<dbReference type="AlphaFoldDB" id="A0A1U7LPG4"/>
<comment type="subunit">
    <text evidence="4">Binds to mitochondrial small subunit 15S rRNA.</text>
</comment>
<dbReference type="EMBL" id="LXFE01000737">
    <property type="protein sequence ID" value="OLL24545.1"/>
    <property type="molecule type" value="Genomic_DNA"/>
</dbReference>
<evidence type="ECO:0000313" key="5">
    <source>
        <dbReference type="EMBL" id="OLL24545.1"/>
    </source>
</evidence>
<dbReference type="OrthoDB" id="185373at2759"/>
<gene>
    <name evidence="5" type="ORF">NEOLI_001808</name>
</gene>
<sequence>MAISHDDTTLNSLKMFKGLLVLQSLGVRSYPLRLQSYNSSTGIIQRSFSASHSLLQKKQRKSKSLHKYKIGSFRQFIAASTTNPTLLQAIALLGTQTPISELNDKIFKIIHEDPSHSAAYTILVAGNRDNKDILSEIWIKAKAANVVTPYLASHLLRSFTRLKEFDAAFEIFKSEEVSPKTLIDMYNCAPDLTALNKVRDLTMKKIGESTLATKTFINQALIKNLAKFDLSAAHKLVSEMESPKVFLWKDIFQEAGNNRDADALYNAYKKYTESGFSLGDLEMFFYVALAKIYPEAMFAMAKMSGPPGELSANEKEMFDDTSADKPNRKPRMVQKFIYPLIGFLENGQYEKAQEVIEIANPEKKSRCLYLYSIYLSHLTRENKVDEALEWLEKMDSLKLGPFQPQYLALLIACNRRAETEQAEKIITAMQKKDFHIPRHLLPAEKVQ</sequence>
<name>A0A1U7LPG4_NEOID</name>
<evidence type="ECO:0000313" key="6">
    <source>
        <dbReference type="Proteomes" id="UP000186594"/>
    </source>
</evidence>
<proteinExistence type="inferred from homology"/>
<keyword evidence="2" id="KW-0677">Repeat</keyword>
<evidence type="ECO:0000256" key="1">
    <source>
        <dbReference type="ARBA" id="ARBA00006192"/>
    </source>
</evidence>
<comment type="function">
    <text evidence="3">Regulates mitochondrial small subunit maturation by controlling 15S rRNA 5'-end processing. Localizes to the 5' precursor of the 15S rRNA in a position that is subsequently occupied by mS47 in the mature yeast mtSSU. Uses structure and sequence-specific RNA recognition, binding to a single-stranded region of the precursor and specifically recognizing bases -6 to -1. The exchange of Ccm1 for mS47 is coupled to the irreversible removal of precursor rRNA that is accompanied by conformational changes of the mitoribosomal proteins uS5m and mS26. These conformational changes signal completion of 5'-end rRNA processing through protection of the mature 5'-end of the 15S rRNA and stabilization of mS47. The removal of the 5' precursor together with the dissociation of Ccm1 may be catalyzed by the 5'-3' exoribonuclease Pet127. Involved in the specific removal of group I introns in mitochondrial encoded transcripts.</text>
</comment>
<protein>
    <submittedName>
        <fullName evidence="5">Putative pentatricopeptide repeat-containing protein</fullName>
    </submittedName>
</protein>
<evidence type="ECO:0000256" key="4">
    <source>
        <dbReference type="ARBA" id="ARBA00044511"/>
    </source>
</evidence>
<evidence type="ECO:0000256" key="2">
    <source>
        <dbReference type="ARBA" id="ARBA00022737"/>
    </source>
</evidence>
<dbReference type="Proteomes" id="UP000186594">
    <property type="component" value="Unassembled WGS sequence"/>
</dbReference>
<keyword evidence="6" id="KW-1185">Reference proteome</keyword>
<dbReference type="Gene3D" id="1.25.40.10">
    <property type="entry name" value="Tetratricopeptide repeat domain"/>
    <property type="match status" value="1"/>
</dbReference>
<dbReference type="PANTHER" id="PTHR47936:SF1">
    <property type="entry name" value="PENTATRICOPEPTIDE REPEAT-CONTAINING PROTEIN GUN1, CHLOROPLASTIC"/>
    <property type="match status" value="1"/>
</dbReference>
<dbReference type="GO" id="GO:0031930">
    <property type="term" value="P:mitochondria-nucleus signaling pathway"/>
    <property type="evidence" value="ECO:0007669"/>
    <property type="project" value="TreeGrafter"/>
</dbReference>